<sequence>MHESLANKLHQLEQKFAAMGQDMNAYLEGLLQADYLTYWDYVHLDTLLSLQNPKTAYPDELIFVTYHQITELYFKLILHEIAQIADAQPLTTSFFTARMQRINRYFALLEESFGIMISGMEREQFLKFRMALLPSSGFQSVQFREIEIVSTDFTNLLAEPPTSATSIAGQYDAIYWKRGATELATQQKTLTLRQFDQQYSTRLIRLAESYQAKNLYQRYQALETAGQITDDLRMALREYDHRVNVRWKLAHLRSAVQYLHKEPEDIRATGGTNWQTYLPPVQQQRVFFPSLWSQDERQAWGQSIRQPDQPINNLTP</sequence>
<dbReference type="GO" id="GO:0046872">
    <property type="term" value="F:metal ion binding"/>
    <property type="evidence" value="ECO:0007669"/>
    <property type="project" value="InterPro"/>
</dbReference>
<proteinExistence type="predicted"/>
<keyword evidence="1" id="KW-0560">Oxidoreductase</keyword>
<dbReference type="Pfam" id="PF03301">
    <property type="entry name" value="Trp_dioxygenase"/>
    <property type="match status" value="1"/>
</dbReference>
<dbReference type="GO" id="GO:0019442">
    <property type="term" value="P:L-tryptophan catabolic process to acetyl-CoA"/>
    <property type="evidence" value="ECO:0007669"/>
    <property type="project" value="TreeGrafter"/>
</dbReference>
<dbReference type="GO" id="GO:0019441">
    <property type="term" value="P:L-tryptophan catabolic process to kynurenine"/>
    <property type="evidence" value="ECO:0007669"/>
    <property type="project" value="InterPro"/>
</dbReference>
<organism evidence="1 2">
    <name type="scientific">Fibrisoma limi BUZ 3</name>
    <dbReference type="NCBI Taxonomy" id="1185876"/>
    <lineage>
        <taxon>Bacteria</taxon>
        <taxon>Pseudomonadati</taxon>
        <taxon>Bacteroidota</taxon>
        <taxon>Cytophagia</taxon>
        <taxon>Cytophagales</taxon>
        <taxon>Spirosomataceae</taxon>
        <taxon>Fibrisoma</taxon>
    </lineage>
</organism>
<dbReference type="PANTHER" id="PTHR10138:SF0">
    <property type="entry name" value="TRYPTOPHAN 2,3-DIOXYGENASE"/>
    <property type="match status" value="1"/>
</dbReference>
<accession>I2GN65</accession>
<protein>
    <submittedName>
        <fullName evidence="1">Tryptophan 2,3-dioxygenase</fullName>
        <ecNumber evidence="1">1.13.11.11</ecNumber>
    </submittedName>
</protein>
<dbReference type="eggNOG" id="COG3483">
    <property type="taxonomic scope" value="Bacteria"/>
</dbReference>
<dbReference type="AlphaFoldDB" id="I2GN65"/>
<dbReference type="InterPro" id="IPR004981">
    <property type="entry name" value="Trp_2_3_dOase"/>
</dbReference>
<dbReference type="EMBL" id="CAIT01000009">
    <property type="protein sequence ID" value="CCH55343.1"/>
    <property type="molecule type" value="Genomic_DNA"/>
</dbReference>
<dbReference type="Gene3D" id="1.20.58.480">
    <property type="match status" value="1"/>
</dbReference>
<dbReference type="OrthoDB" id="9776847at2"/>
<dbReference type="GO" id="GO:0004833">
    <property type="term" value="F:L-tryptophan 2,3-dioxygenase activity"/>
    <property type="evidence" value="ECO:0007669"/>
    <property type="project" value="UniProtKB-EC"/>
</dbReference>
<dbReference type="EC" id="1.13.11.11" evidence="1"/>
<gene>
    <name evidence="1" type="primary">tdo2</name>
    <name evidence="1" type="ORF">BN8_04596</name>
</gene>
<comment type="caution">
    <text evidence="1">The sequence shown here is derived from an EMBL/GenBank/DDBJ whole genome shotgun (WGS) entry which is preliminary data.</text>
</comment>
<evidence type="ECO:0000313" key="2">
    <source>
        <dbReference type="Proteomes" id="UP000009309"/>
    </source>
</evidence>
<dbReference type="GO" id="GO:0020037">
    <property type="term" value="F:heme binding"/>
    <property type="evidence" value="ECO:0007669"/>
    <property type="project" value="InterPro"/>
</dbReference>
<name>I2GN65_9BACT</name>
<keyword evidence="2" id="KW-1185">Reference proteome</keyword>
<dbReference type="RefSeq" id="WP_009283911.1">
    <property type="nucleotide sequence ID" value="NZ_CAIT01000009.1"/>
</dbReference>
<reference evidence="1 2" key="1">
    <citation type="journal article" date="2012" name="J. Bacteriol.">
        <title>Genome Sequence of the Filamentous Bacterium Fibrisoma limi BUZ 3T.</title>
        <authorList>
            <person name="Filippini M."/>
            <person name="Qi W."/>
            <person name="Jaenicke S."/>
            <person name="Goesmann A."/>
            <person name="Smits T.H."/>
            <person name="Bagheri H.C."/>
        </authorList>
    </citation>
    <scope>NUCLEOTIDE SEQUENCE [LARGE SCALE GENOMIC DNA]</scope>
    <source>
        <strain evidence="2">BUZ 3T</strain>
    </source>
</reference>
<evidence type="ECO:0000313" key="1">
    <source>
        <dbReference type="EMBL" id="CCH55343.1"/>
    </source>
</evidence>
<dbReference type="InterPro" id="IPR037217">
    <property type="entry name" value="Trp/Indoleamine_2_3_dOase-like"/>
</dbReference>
<dbReference type="Proteomes" id="UP000009309">
    <property type="component" value="Unassembled WGS sequence"/>
</dbReference>
<dbReference type="SUPFAM" id="SSF140959">
    <property type="entry name" value="Indolic compounds 2,3-dioxygenase-like"/>
    <property type="match status" value="1"/>
</dbReference>
<dbReference type="STRING" id="1185876.BN8_04596"/>
<dbReference type="PANTHER" id="PTHR10138">
    <property type="entry name" value="TRYPTOPHAN 2,3-DIOXYGENASE"/>
    <property type="match status" value="1"/>
</dbReference>
<keyword evidence="1" id="KW-0223">Dioxygenase</keyword>